<dbReference type="Proteomes" id="UP001165590">
    <property type="component" value="Unassembled WGS sequence"/>
</dbReference>
<evidence type="ECO:0008006" key="4">
    <source>
        <dbReference type="Google" id="ProtNLM"/>
    </source>
</evidence>
<accession>A0ABT3V295</accession>
<gene>
    <name evidence="2" type="ORF">K3769_14495</name>
</gene>
<feature type="compositionally biased region" description="Basic and acidic residues" evidence="1">
    <location>
        <begin position="97"/>
        <end position="109"/>
    </location>
</feature>
<dbReference type="RefSeq" id="WP_267026840.1">
    <property type="nucleotide sequence ID" value="NZ_JAIFZO010000002.1"/>
</dbReference>
<feature type="region of interest" description="Disordered" evidence="1">
    <location>
        <begin position="43"/>
        <end position="115"/>
    </location>
</feature>
<proteinExistence type="predicted"/>
<feature type="compositionally biased region" description="Pro residues" evidence="1">
    <location>
        <begin position="304"/>
        <end position="317"/>
    </location>
</feature>
<evidence type="ECO:0000313" key="3">
    <source>
        <dbReference type="Proteomes" id="UP001165590"/>
    </source>
</evidence>
<dbReference type="EMBL" id="JAIFZO010000002">
    <property type="protein sequence ID" value="MCX4233963.1"/>
    <property type="molecule type" value="Genomic_DNA"/>
</dbReference>
<feature type="compositionally biased region" description="Low complexity" evidence="1">
    <location>
        <begin position="318"/>
        <end position="339"/>
    </location>
</feature>
<feature type="compositionally biased region" description="Low complexity" evidence="1">
    <location>
        <begin position="49"/>
        <end position="66"/>
    </location>
</feature>
<evidence type="ECO:0000256" key="1">
    <source>
        <dbReference type="SAM" id="MobiDB-lite"/>
    </source>
</evidence>
<protein>
    <recommendedName>
        <fullName evidence="4">Lipoprotein</fullName>
    </recommendedName>
</protein>
<name>A0ABT3V295_9ACTN</name>
<comment type="caution">
    <text evidence="2">The sequence shown here is derived from an EMBL/GenBank/DDBJ whole genome shotgun (WGS) entry which is preliminary data.</text>
</comment>
<organism evidence="2 3">
    <name type="scientific">Streptomyces ortus</name>
    <dbReference type="NCBI Taxonomy" id="2867268"/>
    <lineage>
        <taxon>Bacteria</taxon>
        <taxon>Bacillati</taxon>
        <taxon>Actinomycetota</taxon>
        <taxon>Actinomycetes</taxon>
        <taxon>Kitasatosporales</taxon>
        <taxon>Streptomycetaceae</taxon>
        <taxon>Streptomyces</taxon>
    </lineage>
</organism>
<feature type="region of interest" description="Disordered" evidence="1">
    <location>
        <begin position="289"/>
        <end position="340"/>
    </location>
</feature>
<evidence type="ECO:0000313" key="2">
    <source>
        <dbReference type="EMBL" id="MCX4233963.1"/>
    </source>
</evidence>
<keyword evidence="3" id="KW-1185">Reference proteome</keyword>
<reference evidence="2" key="1">
    <citation type="journal article" date="2022" name="bioRxiv">
        <title>Discovery and biosynthetic assessment of Streptomyces ortus sp nov. isolated from a deep-sea sponge.</title>
        <authorList>
            <person name="Williams S.E."/>
        </authorList>
    </citation>
    <scope>NUCLEOTIDE SEQUENCE</scope>
    <source>
        <strain evidence="2">A15ISP2-DRY2</strain>
    </source>
</reference>
<dbReference type="PROSITE" id="PS51257">
    <property type="entry name" value="PROKAR_LIPOPROTEIN"/>
    <property type="match status" value="1"/>
</dbReference>
<sequence length="384" mass="38391">MREGVEDVRAGMGARVTTRIARPLVAASAVAVLGCVAACGGGGDGGSGAAAPDGRAAGSASRAGGRSADGERTRTPAEGSEGSEDAKDSRGPAGGGARKDDGSHTDGPRTDGPLTKAQLRKAALAGGDVKGFEIEESEGADLLGQSVPATPSKCRPIADMFLFSTDPAARAGVSRGVVPKDETNASVITFALLAYGSGEADEVMDGLRTAAEECTAYRHAGYDYKNVEAAADPRLGDESVAFRLLASIEGARVPAAYTVVRDGTTLVAFSSMNMLDADKIKVPAKLVRGATGQTGEDDRVARPAGPPRPPPGPPASPPGLLAGAPGAPGQAKGPGSAGPFVVSTDVRAAPVPSRAAPGVAPLIGLSAGLHPAHTGRAHGLDQWR</sequence>